<feature type="domain" description="USP" evidence="2">
    <location>
        <begin position="1589"/>
        <end position="1915"/>
    </location>
</feature>
<dbReference type="FunFam" id="3.90.70.10:FF:000136">
    <property type="entry name" value="Ubiquitin C-terminal hydrolase, putative"/>
    <property type="match status" value="1"/>
</dbReference>
<dbReference type="GO" id="GO:0016579">
    <property type="term" value="P:protein deubiquitination"/>
    <property type="evidence" value="ECO:0007669"/>
    <property type="project" value="InterPro"/>
</dbReference>
<feature type="region of interest" description="Disordered" evidence="1">
    <location>
        <begin position="1"/>
        <end position="150"/>
    </location>
</feature>
<dbReference type="Pfam" id="PF00443">
    <property type="entry name" value="UCH"/>
    <property type="match status" value="1"/>
</dbReference>
<dbReference type="PANTHER" id="PTHR24006:SF827">
    <property type="entry name" value="UBIQUITIN CARBOXYL-TERMINAL HYDROLASE 34"/>
    <property type="match status" value="1"/>
</dbReference>
<protein>
    <submittedName>
        <fullName evidence="3">Ubiquitin carboxyl-terminal hydrolase 34 like protein</fullName>
    </submittedName>
</protein>
<comment type="caution">
    <text evidence="3">The sequence shown here is derived from an EMBL/GenBank/DDBJ whole genome shotgun (WGS) entry which is preliminary data.</text>
</comment>
<dbReference type="GO" id="GO:0004843">
    <property type="term" value="F:cysteine-type deubiquitinase activity"/>
    <property type="evidence" value="ECO:0007669"/>
    <property type="project" value="InterPro"/>
</dbReference>
<evidence type="ECO:0000313" key="4">
    <source>
        <dbReference type="Proteomes" id="UP000689129"/>
    </source>
</evidence>
<organism evidence="3 4">
    <name type="scientific">Verticillium longisporum</name>
    <name type="common">Verticillium dahliae var. longisporum</name>
    <dbReference type="NCBI Taxonomy" id="100787"/>
    <lineage>
        <taxon>Eukaryota</taxon>
        <taxon>Fungi</taxon>
        <taxon>Dikarya</taxon>
        <taxon>Ascomycota</taxon>
        <taxon>Pezizomycotina</taxon>
        <taxon>Sordariomycetes</taxon>
        <taxon>Hypocreomycetidae</taxon>
        <taxon>Glomerellales</taxon>
        <taxon>Plectosphaerellaceae</taxon>
        <taxon>Verticillium</taxon>
    </lineage>
</organism>
<dbReference type="CDD" id="cd02659">
    <property type="entry name" value="peptidase_C19C"/>
    <property type="match status" value="1"/>
</dbReference>
<gene>
    <name evidence="3" type="ORF">HYQ45_005473</name>
</gene>
<feature type="compositionally biased region" description="Basic and acidic residues" evidence="1">
    <location>
        <begin position="82"/>
        <end position="93"/>
    </location>
</feature>
<dbReference type="InterPro" id="IPR021905">
    <property type="entry name" value="DUF3517"/>
</dbReference>
<dbReference type="GO" id="GO:0005634">
    <property type="term" value="C:nucleus"/>
    <property type="evidence" value="ECO:0007669"/>
    <property type="project" value="TreeGrafter"/>
</dbReference>
<sequence length="2519" mass="282914">MDQPTLSSDAPDRAASSEPGPTRLNPFDEGPLSSRKRRRTSHSGSPSLSAESPASDQHMTSSGTIDQGDHLGQVDHAYAMRVDTDSAEPRTPERQSSGAVPLSEPPSSRVTTINLRNQPQSDISSSSPVSPHPGHDIQQLDDLHGQLDGSADDAEIASNRIPLPAEADNTSTSSAASTASLDAETGIGDFANPIFSFPFHDHAEPLPAAVSRLVQYFQTASSGEESVLSQLCRWVELCINFFRRISAQETLGYFQSQPAFWYALPELFFSIALKRSLYPRNSVLRATASLVINGFAHFTGLITAVDLEFLTSCRAMMPQLDEHEPPCPISASLVSGVNRIARRDQMRRHNSQVADVEAQRDLFDERAMLLRALQASTGGRIGCLLKLAQTEVALIKKFPQMIEHLGPVSQLAALLISEAARALRNPANPNINEFRSYLTIGFQFYQIVADALSYIIEKHVTQLNPDSASVLLNSLTEILKTSLGGEHRQAKDRLDLHAQNHPGLPAHYTADAIACEWRLDIMASLIRCSQMQLRVMAVTQMGSELVQLWKQHSEDLIPNELLTHVAQYILHTELVDYTLGSSCHPEITGESGNIVGFLAVTKLYSNEQTDLLWSTMTKTQNPRVSDALLRMSEPVLNLLDVDRLVYLCEKFQTLPIDMFTPNLRTICERTLKCIAHKCRQEGSQPNSLLLKLCTRLLRESSELAGHSHFAHPELHQIAITRLKDLIVLGLDPQTRQEIMAECARDIASASDTTLGSLWCVATLNRPTATDLREAVADYDLTRLLVEELEHAIDAGRKAGLSAILSGPQNSPRTDFLYGIIVHEPSSLTDDLGARLWDALVGPRAYCPEDRATAWRLLNAIVANSKQENPYITRCFAEMLHGLPPQCFSNGALQFAKSLLLPLVDEMTEVLDDEQGLAQKAIELIWHMMLRVADSDLVDLMISILVKDVYIGSKAILAYPHHRARAVHTRMVNRCLGQLDGAARAIEARHSTEDAPHEANDDEHAQAQERIFIRSLALLREFLKAHQSNPQFAAPDLRSLMSQVPCTVKGELTDLQYESYDGGGKSDMSPLEIGADNTVATLLARLREVTGFDNYRVYHHGKIFAPDEDEISRSLKDIGMTTGLLLVKREVGGVAPATRANPGASFLEIEILSHFGQLWNYLDLQEPLASEIFHFLVNLPVDAKILKAIDSTATTHRDIFPKGQCHKSIYAVYALKEYLKSARRKQAAAVSSGRDDDRGEDVLAKALTRSQALVVAALSDREALDDCSSSHKLFLCQELIGLYLHILQDSYLMLPLATSMTTAPVACLVDILVFAVDSSRNEATVDLITKTFASILLSSTTDVEFWISLQQYHGIAALIERLVLQEPSPYVRMEIVKAINTRSTDFERAAVTSTAFCEFLWPVLNSLVPRAMDLPQSCNEFFILTQLILKKLLALQSTVVRANELVHDCIIALTGHETSEQLGKPFIEDRLASGLLRLLRCCLKDEQILESCSFAPGLINELFWRHLFPPPRRRTTQPTPRSLLSPSSREMLCETLLDIAKGNQQHRTDLLRQLGKLVIFDTRPGAEPYQYELPMNFDRDQAVRAECGYAGLRNLSNTCYLNSLFTQLFMNTNFRRFMMEAPTGGSNQELLEETQITFAHMQETSQRYVDTSQMVSWIKTYDDTMIDIHNQMDVDEFYNLLFDRWESQMASAGKRNAFRAFYGGQLVQQVRSKECDHISERLEPFSAIQCDIKGKTTLLDSLRDYVDGEIMEGENKYKCSTCDRHVDAVKRACLKDIPNDLIFHLKRFDFNLRTLTRSKINDYFSFPNRIDMRPYTVDYLNQESPTSEEDVFELVGVLVHSGTAESGHYYSYIRERPSTADQETWLEFNDEAVSTWDAAQLEAATFGGPDTNQVNDANSVAYDKSYSAYMLFYQRSSVLRASRQEMQAQGLVPPLHVDIIPDLHEVIKNNNTVFLRRHCLFDRNHAVFALQFFEFMMSFNNGQCSLEHQAERSAMAMLLGHLDQVVGRSKTSVLFHRYKTSLQTRFRNCHKCAEAFLDYFVGRPEAFRQLVQRNPEPSYRLATGDMLIIALEEIREHDPAYYGPEAPPADDEILVPNSAIDGALILFRKIFENFHCNLRSWNECFHLILRFAELGDAETAALLHDDWLKDLMFVIAADANYPGLPEHYVMLVRGLSRRMSNKPPSYDVIIQLINHLMKALEPLVQDDMVEEANERLALYLEDPSQPLPWTSEEVNVLFAEDRDYGGSFFIRRLLEIDQEQQDTCAIICRLAKGDEHMQKCVTRVLGNMISGKAEMHSMVPFLWAALTFVTHCNDPDTSQQVLQHVTQACRVLENNEGKSFLDFFQRAIQALVCMPLAEAKPGLMMHLELVPLWGPGLIGCVDKRSASLAQQWIEGFLVRYETQWAHEDAELHDRLVQAARQLGVGCLQYLQEQYVLAERQVVGSTIEPLHKMIVASEAYFEIDIDGGVSREGFHHLKEGILESVERLLIEELDEDGSDWEDSSSDQMKSMADVQLRALSG</sequence>
<dbReference type="EMBL" id="JAEMWZ010000092">
    <property type="protein sequence ID" value="KAG7137098.1"/>
    <property type="molecule type" value="Genomic_DNA"/>
</dbReference>
<dbReference type="PROSITE" id="PS50235">
    <property type="entry name" value="USP_3"/>
    <property type="match status" value="1"/>
</dbReference>
<reference evidence="3" key="1">
    <citation type="journal article" date="2021" name="Mol. Plant Pathol.">
        <title>A 20-kb lineage-specific genomic region tames virulence in pathogenic amphidiploid Verticillium longisporum.</title>
        <authorList>
            <person name="Harting R."/>
            <person name="Starke J."/>
            <person name="Kusch H."/>
            <person name="Poggeler S."/>
            <person name="Maurus I."/>
            <person name="Schluter R."/>
            <person name="Landesfeind M."/>
            <person name="Bulla I."/>
            <person name="Nowrousian M."/>
            <person name="de Jonge R."/>
            <person name="Stahlhut G."/>
            <person name="Hoff K.J."/>
            <person name="Asshauer K.P."/>
            <person name="Thurmer A."/>
            <person name="Stanke M."/>
            <person name="Daniel R."/>
            <person name="Morgenstern B."/>
            <person name="Thomma B.P.H.J."/>
            <person name="Kronstad J.W."/>
            <person name="Braus-Stromeyer S.A."/>
            <person name="Braus G.H."/>
        </authorList>
    </citation>
    <scope>NUCLEOTIDE SEQUENCE</scope>
    <source>
        <strain evidence="3">Vl32</strain>
    </source>
</reference>
<dbReference type="GO" id="GO:0005829">
    <property type="term" value="C:cytosol"/>
    <property type="evidence" value="ECO:0007669"/>
    <property type="project" value="TreeGrafter"/>
</dbReference>
<dbReference type="Proteomes" id="UP000689129">
    <property type="component" value="Unassembled WGS sequence"/>
</dbReference>
<dbReference type="Pfam" id="PF12030">
    <property type="entry name" value="DUF3517"/>
    <property type="match status" value="1"/>
</dbReference>
<feature type="compositionally biased region" description="Low complexity" evidence="1">
    <location>
        <begin position="119"/>
        <end position="129"/>
    </location>
</feature>
<dbReference type="InterPro" id="IPR018200">
    <property type="entry name" value="USP_CS"/>
</dbReference>
<dbReference type="PANTHER" id="PTHR24006">
    <property type="entry name" value="UBIQUITIN CARBOXYL-TERMINAL HYDROLASE"/>
    <property type="match status" value="1"/>
</dbReference>
<feature type="compositionally biased region" description="Polar residues" evidence="1">
    <location>
        <begin position="105"/>
        <end position="118"/>
    </location>
</feature>
<dbReference type="InterPro" id="IPR050164">
    <property type="entry name" value="Peptidase_C19"/>
</dbReference>
<evidence type="ECO:0000256" key="1">
    <source>
        <dbReference type="SAM" id="MobiDB-lite"/>
    </source>
</evidence>
<feature type="compositionally biased region" description="Polar residues" evidence="1">
    <location>
        <begin position="42"/>
        <end position="65"/>
    </location>
</feature>
<accession>A0A8I2ZSX6</accession>
<dbReference type="OrthoDB" id="420187at2759"/>
<evidence type="ECO:0000259" key="2">
    <source>
        <dbReference type="PROSITE" id="PS50235"/>
    </source>
</evidence>
<keyword evidence="3" id="KW-0378">Hydrolase</keyword>
<proteinExistence type="predicted"/>
<name>A0A8I2ZSX6_VERLO</name>
<dbReference type="InterPro" id="IPR028889">
    <property type="entry name" value="USP"/>
</dbReference>
<dbReference type="InterPro" id="IPR001394">
    <property type="entry name" value="Peptidase_C19_UCH"/>
</dbReference>
<dbReference type="PROSITE" id="PS00973">
    <property type="entry name" value="USP_2"/>
    <property type="match status" value="1"/>
</dbReference>
<evidence type="ECO:0000313" key="3">
    <source>
        <dbReference type="EMBL" id="KAG7137098.1"/>
    </source>
</evidence>